<dbReference type="Proteomes" id="UP000215145">
    <property type="component" value="Unassembled WGS sequence"/>
</dbReference>
<dbReference type="OrthoDB" id="2448833at2"/>
<reference evidence="2 3" key="1">
    <citation type="submission" date="2017-07" db="EMBL/GenBank/DDBJ databases">
        <title>Paenibacillus herberti R33 genome sequencing and assembly.</title>
        <authorList>
            <person name="Su W."/>
        </authorList>
    </citation>
    <scope>NUCLEOTIDE SEQUENCE [LARGE SCALE GENOMIC DNA]</scope>
    <source>
        <strain evidence="2 3">R33</strain>
    </source>
</reference>
<dbReference type="EMBL" id="NMUQ01000003">
    <property type="protein sequence ID" value="OXM13809.1"/>
    <property type="molecule type" value="Genomic_DNA"/>
</dbReference>
<dbReference type="InterPro" id="IPR025311">
    <property type="entry name" value="DUF4166"/>
</dbReference>
<comment type="caution">
    <text evidence="2">The sequence shown here is derived from an EMBL/GenBank/DDBJ whole genome shotgun (WGS) entry which is preliminary data.</text>
</comment>
<gene>
    <name evidence="2" type="ORF">CGZ75_20060</name>
</gene>
<feature type="domain" description="DUF4166" evidence="1">
    <location>
        <begin position="34"/>
        <end position="218"/>
    </location>
</feature>
<dbReference type="AlphaFoldDB" id="A0A229NVY8"/>
<sequence length="243" mass="28227">MKPVEVPSPRNSLLRLLNQQSIYEKALGSRFNELHPLIRERFSLHSGSGLAARGEGIMHSIWYSKLAALPLQIGTYRNIMFPESGTEIPFSIENYAYRDTVGRETVTWVRKFRFPHRVRRFDATMIYSRERGCIVDYLGNRQHLAVDIEAEPSSEGGIRIRSGSQRFYEGWLGFRFPDSFTGRADVHEWYDERLERFRIEVRVRSPLIGDVFRYEGSFRNTMLVLGSAAPPADVLPLRIERRE</sequence>
<dbReference type="RefSeq" id="WP_089526510.1">
    <property type="nucleotide sequence ID" value="NZ_NMUQ01000003.1"/>
</dbReference>
<proteinExistence type="predicted"/>
<evidence type="ECO:0000313" key="2">
    <source>
        <dbReference type="EMBL" id="OXM13809.1"/>
    </source>
</evidence>
<dbReference type="Pfam" id="PF13761">
    <property type="entry name" value="DUF4166"/>
    <property type="match status" value="1"/>
</dbReference>
<name>A0A229NVY8_9BACL</name>
<evidence type="ECO:0000313" key="3">
    <source>
        <dbReference type="Proteomes" id="UP000215145"/>
    </source>
</evidence>
<protein>
    <recommendedName>
        <fullName evidence="1">DUF4166 domain-containing protein</fullName>
    </recommendedName>
</protein>
<organism evidence="2 3">
    <name type="scientific">Paenibacillus herberti</name>
    <dbReference type="NCBI Taxonomy" id="1619309"/>
    <lineage>
        <taxon>Bacteria</taxon>
        <taxon>Bacillati</taxon>
        <taxon>Bacillota</taxon>
        <taxon>Bacilli</taxon>
        <taxon>Bacillales</taxon>
        <taxon>Paenibacillaceae</taxon>
        <taxon>Paenibacillus</taxon>
    </lineage>
</organism>
<evidence type="ECO:0000259" key="1">
    <source>
        <dbReference type="Pfam" id="PF13761"/>
    </source>
</evidence>
<keyword evidence="3" id="KW-1185">Reference proteome</keyword>
<accession>A0A229NVY8</accession>